<dbReference type="GO" id="GO:0030896">
    <property type="term" value="C:checkpoint clamp complex"/>
    <property type="evidence" value="ECO:0007669"/>
    <property type="project" value="InterPro"/>
</dbReference>
<comment type="caution">
    <text evidence="5">The sequence shown here is derived from an EMBL/GenBank/DDBJ whole genome shotgun (WGS) entry which is preliminary data.</text>
</comment>
<dbReference type="GO" id="GO:0000723">
    <property type="term" value="P:telomere maintenance"/>
    <property type="evidence" value="ECO:0007669"/>
    <property type="project" value="TreeGrafter"/>
</dbReference>
<dbReference type="GO" id="GO:0031573">
    <property type="term" value="P:mitotic intra-S DNA damage checkpoint signaling"/>
    <property type="evidence" value="ECO:0007669"/>
    <property type="project" value="TreeGrafter"/>
</dbReference>
<proteinExistence type="inferred from homology"/>
<dbReference type="PIRSF" id="PIRSF011312">
    <property type="entry name" value="Cell_cycle_HUS1"/>
    <property type="match status" value="1"/>
</dbReference>
<evidence type="ECO:0000256" key="3">
    <source>
        <dbReference type="ARBA" id="ARBA00023242"/>
    </source>
</evidence>
<reference evidence="5 6" key="1">
    <citation type="submission" date="2022-12" db="EMBL/GenBank/DDBJ databases">
        <title>Chromosome-level genome assembly of true bugs.</title>
        <authorList>
            <person name="Ma L."/>
            <person name="Li H."/>
        </authorList>
    </citation>
    <scope>NUCLEOTIDE SEQUENCE [LARGE SCALE GENOMIC DNA]</scope>
    <source>
        <strain evidence="5">Lab_2022b</strain>
    </source>
</reference>
<dbReference type="AlphaFoldDB" id="A0AAW1CN23"/>
<dbReference type="GO" id="GO:0000724">
    <property type="term" value="P:double-strand break repair via homologous recombination"/>
    <property type="evidence" value="ECO:0007669"/>
    <property type="project" value="TreeGrafter"/>
</dbReference>
<dbReference type="EMBL" id="JAPXFL010000011">
    <property type="protein sequence ID" value="KAK9499939.1"/>
    <property type="molecule type" value="Genomic_DNA"/>
</dbReference>
<dbReference type="GO" id="GO:0044778">
    <property type="term" value="P:meiotic DNA integrity checkpoint signaling"/>
    <property type="evidence" value="ECO:0007669"/>
    <property type="project" value="TreeGrafter"/>
</dbReference>
<evidence type="ECO:0000313" key="5">
    <source>
        <dbReference type="EMBL" id="KAK9499939.1"/>
    </source>
</evidence>
<organism evidence="5 6">
    <name type="scientific">Rhynocoris fuscipes</name>
    <dbReference type="NCBI Taxonomy" id="488301"/>
    <lineage>
        <taxon>Eukaryota</taxon>
        <taxon>Metazoa</taxon>
        <taxon>Ecdysozoa</taxon>
        <taxon>Arthropoda</taxon>
        <taxon>Hexapoda</taxon>
        <taxon>Insecta</taxon>
        <taxon>Pterygota</taxon>
        <taxon>Neoptera</taxon>
        <taxon>Paraneoptera</taxon>
        <taxon>Hemiptera</taxon>
        <taxon>Heteroptera</taxon>
        <taxon>Panheteroptera</taxon>
        <taxon>Cimicomorpha</taxon>
        <taxon>Reduviidae</taxon>
        <taxon>Harpactorinae</taxon>
        <taxon>Harpactorini</taxon>
        <taxon>Rhynocoris</taxon>
    </lineage>
</organism>
<gene>
    <name evidence="5" type="ORF">O3M35_002873</name>
</gene>
<evidence type="ECO:0000256" key="4">
    <source>
        <dbReference type="PIRNR" id="PIRNR011312"/>
    </source>
</evidence>
<dbReference type="GO" id="GO:0005730">
    <property type="term" value="C:nucleolus"/>
    <property type="evidence" value="ECO:0007669"/>
    <property type="project" value="InterPro"/>
</dbReference>
<dbReference type="GO" id="GO:0035861">
    <property type="term" value="C:site of double-strand break"/>
    <property type="evidence" value="ECO:0007669"/>
    <property type="project" value="TreeGrafter"/>
</dbReference>
<dbReference type="Pfam" id="PF04005">
    <property type="entry name" value="Hus1"/>
    <property type="match status" value="1"/>
</dbReference>
<dbReference type="InterPro" id="IPR007150">
    <property type="entry name" value="HUS1/Mec3"/>
</dbReference>
<name>A0AAW1CN23_9HEMI</name>
<dbReference type="GO" id="GO:0006289">
    <property type="term" value="P:nucleotide-excision repair"/>
    <property type="evidence" value="ECO:0007669"/>
    <property type="project" value="TreeGrafter"/>
</dbReference>
<evidence type="ECO:0000256" key="2">
    <source>
        <dbReference type="ARBA" id="ARBA00005563"/>
    </source>
</evidence>
<dbReference type="GO" id="GO:0033314">
    <property type="term" value="P:mitotic DNA replication checkpoint signaling"/>
    <property type="evidence" value="ECO:0007669"/>
    <property type="project" value="TreeGrafter"/>
</dbReference>
<evidence type="ECO:0000256" key="1">
    <source>
        <dbReference type="ARBA" id="ARBA00004123"/>
    </source>
</evidence>
<keyword evidence="6" id="KW-1185">Reference proteome</keyword>
<dbReference type="PANTHER" id="PTHR12900:SF0">
    <property type="entry name" value="CHECKPOINT PROTEIN"/>
    <property type="match status" value="1"/>
</dbReference>
<dbReference type="InterPro" id="IPR016580">
    <property type="entry name" value="HUS1"/>
</dbReference>
<protein>
    <recommendedName>
        <fullName evidence="4">Checkpoint protein</fullName>
    </recommendedName>
</protein>
<dbReference type="PANTHER" id="PTHR12900">
    <property type="entry name" value="MITOTIC AND DNA DAMAGE CHECKPOINT PROTEIN HUS1"/>
    <property type="match status" value="1"/>
</dbReference>
<evidence type="ECO:0000313" key="6">
    <source>
        <dbReference type="Proteomes" id="UP001461498"/>
    </source>
</evidence>
<sequence>MSMKNLAVIATTMSKLNKTCVLKMSKRRFTILLCEENSSPKQILLWCVIDSQQFFNEYDIEGVTQEDKIFLELPTEMLSSSLNTLKSGGSNIINVKIKLTDKMSPCLTIEIELSTEYGMTRSCVHDIPVRIIHIDYWREFKEPPVLEYSATIEIGNLKKVRNVIERLKKLCPYIKLGTSQDGFLCMAAESQAFNCITIFKNAPLTAQIETDEEICARIDAKKLHQLLCCELLNSKKTLLHFHNKTIHFNLNCDHFFIHFHLASVEE</sequence>
<comment type="subcellular location">
    <subcellularLocation>
        <location evidence="1">Nucleus</location>
    </subcellularLocation>
</comment>
<accession>A0AAW1CN23</accession>
<keyword evidence="3" id="KW-0539">Nucleus</keyword>
<dbReference type="Gene3D" id="3.70.10.10">
    <property type="match status" value="1"/>
</dbReference>
<dbReference type="Proteomes" id="UP001461498">
    <property type="component" value="Unassembled WGS sequence"/>
</dbReference>
<comment type="similarity">
    <text evidence="2 4">Belongs to the HUS1 family.</text>
</comment>